<feature type="transmembrane region" description="Helical" evidence="2">
    <location>
        <begin position="193"/>
        <end position="221"/>
    </location>
</feature>
<keyword evidence="2" id="KW-0812">Transmembrane</keyword>
<feature type="region of interest" description="Disordered" evidence="1">
    <location>
        <begin position="81"/>
        <end position="115"/>
    </location>
</feature>
<reference evidence="3 4" key="1">
    <citation type="submission" date="2018-08" db="EMBL/GenBank/DDBJ databases">
        <title>Genomic investigation of the strawberry pathogen Phytophthora fragariae indicates pathogenicity is determined by transcriptional variation in three key races.</title>
        <authorList>
            <person name="Adams T.M."/>
            <person name="Armitage A.D."/>
            <person name="Sobczyk M.K."/>
            <person name="Bates H.J."/>
            <person name="Dunwell J.M."/>
            <person name="Nellist C.F."/>
            <person name="Harrison R.J."/>
        </authorList>
    </citation>
    <scope>NUCLEOTIDE SEQUENCE [LARGE SCALE GENOMIC DNA]</scope>
    <source>
        <strain evidence="3 4">SCRP333</strain>
    </source>
</reference>
<protein>
    <submittedName>
        <fullName evidence="3">Uncharacterized protein</fullName>
    </submittedName>
</protein>
<name>A0A6A4FUF3_9STRA</name>
<organism evidence="3 4">
    <name type="scientific">Phytophthora rubi</name>
    <dbReference type="NCBI Taxonomy" id="129364"/>
    <lineage>
        <taxon>Eukaryota</taxon>
        <taxon>Sar</taxon>
        <taxon>Stramenopiles</taxon>
        <taxon>Oomycota</taxon>
        <taxon>Peronosporomycetes</taxon>
        <taxon>Peronosporales</taxon>
        <taxon>Peronosporaceae</taxon>
        <taxon>Phytophthora</taxon>
    </lineage>
</organism>
<dbReference type="EMBL" id="QXFT01000337">
    <property type="protein sequence ID" value="KAE9346823.1"/>
    <property type="molecule type" value="Genomic_DNA"/>
</dbReference>
<keyword evidence="2" id="KW-1133">Transmembrane helix</keyword>
<proteinExistence type="predicted"/>
<evidence type="ECO:0000256" key="1">
    <source>
        <dbReference type="SAM" id="MobiDB-lite"/>
    </source>
</evidence>
<evidence type="ECO:0000256" key="2">
    <source>
        <dbReference type="SAM" id="Phobius"/>
    </source>
</evidence>
<dbReference type="Proteomes" id="UP000434957">
    <property type="component" value="Unassembled WGS sequence"/>
</dbReference>
<keyword evidence="2" id="KW-0472">Membrane</keyword>
<comment type="caution">
    <text evidence="3">The sequence shown here is derived from an EMBL/GenBank/DDBJ whole genome shotgun (WGS) entry which is preliminary data.</text>
</comment>
<feature type="transmembrane region" description="Helical" evidence="2">
    <location>
        <begin position="129"/>
        <end position="160"/>
    </location>
</feature>
<dbReference type="AlphaFoldDB" id="A0A6A4FUF3"/>
<evidence type="ECO:0000313" key="3">
    <source>
        <dbReference type="EMBL" id="KAE9346823.1"/>
    </source>
</evidence>
<feature type="compositionally biased region" description="Low complexity" evidence="1">
    <location>
        <begin position="85"/>
        <end position="96"/>
    </location>
</feature>
<accession>A0A6A4FUF3</accession>
<evidence type="ECO:0000313" key="4">
    <source>
        <dbReference type="Proteomes" id="UP000434957"/>
    </source>
</evidence>
<sequence>MMEPADELLLTEATPLSHVIEKYPQCLNHPERRMVFHCRPDLSGRRLLFQDRNSSPNDRERRQTIPVQLLTMDGCSHLGVSVTKNPSTSNTDSDSSFHPGPDDTKLARPTSSSSTAGTCTYLLSNKFQVVFLIFVPRVIVCQLTVAVAAVANILLTVLFLCPADSDAWYHVDAYQSPRGSENVQRVIAVRPTLIILAVVSNGFFTLAAYLKLDALLTVYISGNYNNFSSLLLSMERCHNHSLFLRTAATVALDVWSLVLLLPHALFLMRFLFDSLLIAIALEVRTHLEHTWFLTSFHRLRA</sequence>
<keyword evidence="4" id="KW-1185">Reference proteome</keyword>
<gene>
    <name evidence="3" type="ORF">PR003_g7238</name>
</gene>
<feature type="transmembrane region" description="Helical" evidence="2">
    <location>
        <begin position="266"/>
        <end position="283"/>
    </location>
</feature>